<evidence type="ECO:0000313" key="2">
    <source>
        <dbReference type="EMBL" id="GBQ86779.1"/>
    </source>
</evidence>
<sequence>MTFGAGTFTTSGKTYTYNKVWGVQGSDIVILRLSTGAYMLLSDPNGYTSGISLKYNSSTSPTTWTINYNNPMLENATLYEGNDNFVPHYESRPPCFLSGTEIRAGNKIIAIDNIRIGDEIDVFGHDGVHSRKVVWVGKSHMTVKTGCRPSTAGYPVCIVRGAIADNVPYRDMRVTPEHCMFFEGKFFPVRMLVNDRTIYYDRNYASYDYYHVELEQHSVIMADGTLTESYLNTGHVSFSRGVIDSEKSWCHDAAFPLDTSRDFVEPIFRRLEKRAEVLGVAPQPSIIEEARETQTFIETSCGKVIMPLRRSGNRVVFQIPESVTELTLRSDSARPCDTIGAYVDDRRELGLLVGELELYDADGTRQIDLATIDSMPCGWHSSESSETRWTDGAGQLSLPERSGSGAALLSVEILATGALPSAQS</sequence>
<dbReference type="Proteomes" id="UP001062776">
    <property type="component" value="Unassembled WGS sequence"/>
</dbReference>
<dbReference type="EMBL" id="BAPV01000008">
    <property type="protein sequence ID" value="GBQ86779.1"/>
    <property type="molecule type" value="Genomic_DNA"/>
</dbReference>
<proteinExistence type="predicted"/>
<accession>A0ABQ0Q1F6</accession>
<dbReference type="InterPro" id="IPR028992">
    <property type="entry name" value="Hedgehog/Intein_dom"/>
</dbReference>
<organism evidence="2 3">
    <name type="scientific">Asaia krungthepensis NRIC 0535</name>
    <dbReference type="NCBI Taxonomy" id="1307925"/>
    <lineage>
        <taxon>Bacteria</taxon>
        <taxon>Pseudomonadati</taxon>
        <taxon>Pseudomonadota</taxon>
        <taxon>Alphaproteobacteria</taxon>
        <taxon>Acetobacterales</taxon>
        <taxon>Acetobacteraceae</taxon>
        <taxon>Asaia</taxon>
    </lineage>
</organism>
<name>A0ABQ0Q1F6_9PROT</name>
<dbReference type="SUPFAM" id="SSF51294">
    <property type="entry name" value="Hedgehog/intein (Hint) domain"/>
    <property type="match status" value="1"/>
</dbReference>
<evidence type="ECO:0000313" key="3">
    <source>
        <dbReference type="Proteomes" id="UP001062776"/>
    </source>
</evidence>
<evidence type="ECO:0000259" key="1">
    <source>
        <dbReference type="Pfam" id="PF13403"/>
    </source>
</evidence>
<keyword evidence="3" id="KW-1185">Reference proteome</keyword>
<dbReference type="Pfam" id="PF13403">
    <property type="entry name" value="Hint_2"/>
    <property type="match status" value="1"/>
</dbReference>
<protein>
    <recommendedName>
        <fullName evidence="1">Hedgehog/Intein (Hint) domain-containing protein</fullName>
    </recommendedName>
</protein>
<dbReference type="InterPro" id="IPR036844">
    <property type="entry name" value="Hint_dom_sf"/>
</dbReference>
<feature type="domain" description="Hedgehog/Intein (Hint)" evidence="1">
    <location>
        <begin position="94"/>
        <end position="233"/>
    </location>
</feature>
<comment type="caution">
    <text evidence="2">The sequence shown here is derived from an EMBL/GenBank/DDBJ whole genome shotgun (WGS) entry which is preliminary data.</text>
</comment>
<gene>
    <name evidence="2" type="ORF">AA0535_1105</name>
</gene>
<reference evidence="2" key="1">
    <citation type="submission" date="2013-04" db="EMBL/GenBank/DDBJ databases">
        <title>The genome sequencing project of 58 acetic acid bacteria.</title>
        <authorList>
            <person name="Okamoto-Kainuma A."/>
            <person name="Ishikawa M."/>
            <person name="Umino S."/>
            <person name="Koizumi Y."/>
            <person name="Shiwa Y."/>
            <person name="Yoshikawa H."/>
            <person name="Matsutani M."/>
            <person name="Matsushita K."/>
        </authorList>
    </citation>
    <scope>NUCLEOTIDE SEQUENCE</scope>
    <source>
        <strain evidence="2">NRIC 0535</strain>
    </source>
</reference>